<reference evidence="10" key="1">
    <citation type="submission" date="2021-02" db="EMBL/GenBank/DDBJ databases">
        <authorList>
            <person name="Bekaert M."/>
        </authorList>
    </citation>
    <scope>NUCLEOTIDE SEQUENCE</scope>
    <source>
        <strain evidence="10">IoA-00</strain>
    </source>
</reference>
<dbReference type="SUPFAM" id="SSF50044">
    <property type="entry name" value="SH3-domain"/>
    <property type="match status" value="1"/>
</dbReference>
<evidence type="ECO:0000256" key="2">
    <source>
        <dbReference type="ARBA" id="ARBA00022443"/>
    </source>
</evidence>
<dbReference type="GO" id="GO:0051015">
    <property type="term" value="F:actin filament binding"/>
    <property type="evidence" value="ECO:0007669"/>
    <property type="project" value="TreeGrafter"/>
</dbReference>
<evidence type="ECO:0000256" key="4">
    <source>
        <dbReference type="ARBA" id="ARBA00022840"/>
    </source>
</evidence>
<dbReference type="InterPro" id="IPR027417">
    <property type="entry name" value="P-loop_NTPase"/>
</dbReference>
<feature type="region of interest" description="Actin-binding" evidence="9">
    <location>
        <begin position="519"/>
        <end position="541"/>
    </location>
</feature>
<keyword evidence="2 8" id="KW-0728">SH3 domain</keyword>
<dbReference type="Proteomes" id="UP000675881">
    <property type="component" value="Chromosome 4"/>
</dbReference>
<evidence type="ECO:0000256" key="3">
    <source>
        <dbReference type="ARBA" id="ARBA00022741"/>
    </source>
</evidence>
<dbReference type="EMBL" id="HG994583">
    <property type="protein sequence ID" value="CAF2927747.1"/>
    <property type="molecule type" value="Genomic_DNA"/>
</dbReference>
<dbReference type="GO" id="GO:0007015">
    <property type="term" value="P:actin filament organization"/>
    <property type="evidence" value="ECO:0007669"/>
    <property type="project" value="TreeGrafter"/>
</dbReference>
<dbReference type="GO" id="GO:0000146">
    <property type="term" value="F:microfilament motor activity"/>
    <property type="evidence" value="ECO:0007669"/>
    <property type="project" value="TreeGrafter"/>
</dbReference>
<dbReference type="GO" id="GO:0016459">
    <property type="term" value="C:myosin complex"/>
    <property type="evidence" value="ECO:0007669"/>
    <property type="project" value="UniProtKB-KW"/>
</dbReference>
<dbReference type="AlphaFoldDB" id="A0A7R8CX55"/>
<keyword evidence="11" id="KW-1185">Reference proteome</keyword>
<dbReference type="GO" id="GO:0005524">
    <property type="term" value="F:ATP binding"/>
    <property type="evidence" value="ECO:0007669"/>
    <property type="project" value="UniProtKB-UniRule"/>
</dbReference>
<dbReference type="GO" id="GO:0060972">
    <property type="term" value="P:left/right pattern formation"/>
    <property type="evidence" value="ECO:0007669"/>
    <property type="project" value="UniProtKB-ARBA"/>
</dbReference>
<keyword evidence="7 9" id="KW-0009">Actin-binding</keyword>
<dbReference type="PROSITE" id="PS51757">
    <property type="entry name" value="TH1"/>
    <property type="match status" value="1"/>
</dbReference>
<organism evidence="10 11">
    <name type="scientific">Lepeophtheirus salmonis</name>
    <name type="common">Salmon louse</name>
    <name type="synonym">Caligus salmonis</name>
    <dbReference type="NCBI Taxonomy" id="72036"/>
    <lineage>
        <taxon>Eukaryota</taxon>
        <taxon>Metazoa</taxon>
        <taxon>Ecdysozoa</taxon>
        <taxon>Arthropoda</taxon>
        <taxon>Crustacea</taxon>
        <taxon>Multicrustacea</taxon>
        <taxon>Hexanauplia</taxon>
        <taxon>Copepoda</taxon>
        <taxon>Siphonostomatoida</taxon>
        <taxon>Caligidae</taxon>
        <taxon>Lepeophtheirus</taxon>
    </lineage>
</organism>
<accession>A0A7R8CX55</accession>
<keyword evidence="4 9" id="KW-0067">ATP-binding</keyword>
<dbReference type="GO" id="GO:0009888">
    <property type="term" value="P:tissue development"/>
    <property type="evidence" value="ECO:0007669"/>
    <property type="project" value="UniProtKB-ARBA"/>
</dbReference>
<dbReference type="FunFam" id="1.10.10.820:FF:000001">
    <property type="entry name" value="Myosin heavy chain"/>
    <property type="match status" value="1"/>
</dbReference>
<dbReference type="GO" id="GO:0005737">
    <property type="term" value="C:cytoplasm"/>
    <property type="evidence" value="ECO:0007669"/>
    <property type="project" value="TreeGrafter"/>
</dbReference>
<evidence type="ECO:0000256" key="5">
    <source>
        <dbReference type="ARBA" id="ARBA00023123"/>
    </source>
</evidence>
<keyword evidence="6 9" id="KW-0505">Motor protein</keyword>
<dbReference type="Pfam" id="PF00063">
    <property type="entry name" value="Myosin_head"/>
    <property type="match status" value="2"/>
</dbReference>
<dbReference type="SUPFAM" id="SSF52540">
    <property type="entry name" value="P-loop containing nucleoside triphosphate hydrolases"/>
    <property type="match status" value="1"/>
</dbReference>
<dbReference type="InterPro" id="IPR001609">
    <property type="entry name" value="Myosin_head_motor_dom-like"/>
</dbReference>
<dbReference type="SMART" id="SM00326">
    <property type="entry name" value="SH3"/>
    <property type="match status" value="1"/>
</dbReference>
<evidence type="ECO:0000256" key="7">
    <source>
        <dbReference type="ARBA" id="ARBA00023203"/>
    </source>
</evidence>
<dbReference type="Gene3D" id="1.20.5.4820">
    <property type="match status" value="1"/>
</dbReference>
<dbReference type="PRINTS" id="PR00452">
    <property type="entry name" value="SH3DOMAIN"/>
</dbReference>
<evidence type="ECO:0000256" key="1">
    <source>
        <dbReference type="ARBA" id="ARBA00008314"/>
    </source>
</evidence>
<sequence length="1041" mass="119373">MVYHWQMPNHKRSGLDDMTLLSSVTESAIMENMKKRYLDDWIFTYIGQVLISVNPFKHMSYFTQKEVDMYQGAALYENPPHVYALADNMYRNMTIDNEHQCVIISGESGAGKTVAAKYIMNYLSQVSGGGESASHIKSVILQSNPLLEAFGNAKTIRNNNSSRFGKYVEILFEHSRPVGGQISNFLLEKSRVVRQNPKERNFHIFYQFVNGLEGESDDMKSRFGVAELEFYNYLNEHACYHVDDTNDQKGFEETMDAMTTMGMSESEKNDVLTLVSGILHVGNVIFSEGVNDTAIPADINLLDYPAYLLQIDSSTLATKLTSRVMETKWGSKTEIVNVTCNVMQSEYTRDALAKGLYSRLFDYLVQRANGAMKVQSKNKDLLNLGILDIYGFEIFAEQEEYVQEGIEWKEISYFNNAIVFTQHGVKEGSDMNFKSKLRDHCSMHKHFQDCAQGFIIHHYAGVVTYNVDGFCERNKDLFHNDLIEMMQGSNNQFIRSLFPETTQSKKRPITAGTKIISQANKLVSSLMSCNPSYIRCIKPNETKKPRDWENARVMHQIEYLGLKENVRVTRAGFVYRRPFDKFLYRYAILTKETWPHYHGDSRKGVVHILNAVNMKSTEYQMGKTKLFIKAPESLMLLEERREKKFDVYARILQKAFKKHFMQKQLLKQKEDASDLVYQRKERRRNSLERNFYVKSYDKSFRSLKCLMRDLIVVSQGIFIVAREPKKKNKEEFEFIVRRKIEWTDLYSCSLSTKQDDFVVLHVKNSYDSLLQIPFKTEFISIVNKTCKDKRTTELKLVFQDKIEFTAEKSRKFGGGKKRILSFKEGNINSSIISSPGSFINNEIRVEIGQGLPNTSRPSFDFVQKLQNKKNSNNLHNRFKDVSSQRIVPPPMSSVPISQPKKRPAVTLRGPSVINTPEIQKIKKLAPPRRISKEPDGFDVMAMPAGGVAKAYRESVLATSTPTSTNRPVPGGGRPKPHIPQKPSLPKIKALYNYTGNENDEMSLVQGMTYLLTQEDDSGWWSGKTLNGKDEGFFPGNYVEKL</sequence>
<dbReference type="PROSITE" id="PS50002">
    <property type="entry name" value="SH3"/>
    <property type="match status" value="1"/>
</dbReference>
<dbReference type="InterPro" id="IPR036028">
    <property type="entry name" value="SH3-like_dom_sf"/>
</dbReference>
<evidence type="ECO:0000256" key="6">
    <source>
        <dbReference type="ARBA" id="ARBA00023175"/>
    </source>
</evidence>
<keyword evidence="3 9" id="KW-0547">Nucleotide-binding</keyword>
<feature type="binding site" evidence="9">
    <location>
        <begin position="106"/>
        <end position="113"/>
    </location>
    <ligand>
        <name>ATP</name>
        <dbReference type="ChEBI" id="CHEBI:30616"/>
    </ligand>
</feature>
<dbReference type="GO" id="GO:0006897">
    <property type="term" value="P:endocytosis"/>
    <property type="evidence" value="ECO:0007669"/>
    <property type="project" value="TreeGrafter"/>
</dbReference>
<evidence type="ECO:0000256" key="8">
    <source>
        <dbReference type="PROSITE-ProRule" id="PRU00192"/>
    </source>
</evidence>
<dbReference type="Gene3D" id="3.40.850.10">
    <property type="entry name" value="Kinesin motor domain"/>
    <property type="match status" value="2"/>
</dbReference>
<dbReference type="GO" id="GO:0048731">
    <property type="term" value="P:system development"/>
    <property type="evidence" value="ECO:0007669"/>
    <property type="project" value="UniProtKB-ARBA"/>
</dbReference>
<dbReference type="Gene3D" id="2.30.30.40">
    <property type="entry name" value="SH3 Domains"/>
    <property type="match status" value="1"/>
</dbReference>
<dbReference type="PROSITE" id="PS51456">
    <property type="entry name" value="MYOSIN_MOTOR"/>
    <property type="match status" value="1"/>
</dbReference>
<comment type="similarity">
    <text evidence="1 9">Belongs to the TRAFAC class myosin-kinesin ATPase superfamily. Myosin family.</text>
</comment>
<dbReference type="InterPro" id="IPR001452">
    <property type="entry name" value="SH3_domain"/>
</dbReference>
<dbReference type="Pfam" id="PF06017">
    <property type="entry name" value="Myosin_TH1"/>
    <property type="match status" value="1"/>
</dbReference>
<proteinExistence type="inferred from homology"/>
<dbReference type="Pfam" id="PF00018">
    <property type="entry name" value="SH3_1"/>
    <property type="match status" value="1"/>
</dbReference>
<dbReference type="Gene3D" id="1.20.58.530">
    <property type="match status" value="1"/>
</dbReference>
<name>A0A7R8CX55_LEPSM</name>
<gene>
    <name evidence="10" type="ORF">LSAA_8234</name>
</gene>
<dbReference type="InterPro" id="IPR010926">
    <property type="entry name" value="Myosin_TH1"/>
</dbReference>
<dbReference type="Gene3D" id="1.20.120.720">
    <property type="entry name" value="Myosin VI head, motor domain, U50 subdomain"/>
    <property type="match status" value="1"/>
</dbReference>
<evidence type="ECO:0000313" key="10">
    <source>
        <dbReference type="EMBL" id="CAF2927747.1"/>
    </source>
</evidence>
<dbReference type="OrthoDB" id="6108017at2759"/>
<dbReference type="FunFam" id="3.40.850.10:FF:000101">
    <property type="entry name" value="Slow myosin heavy chain 2"/>
    <property type="match status" value="1"/>
</dbReference>
<dbReference type="PANTHER" id="PTHR13140">
    <property type="entry name" value="MYOSIN"/>
    <property type="match status" value="1"/>
</dbReference>
<dbReference type="GO" id="GO:0005902">
    <property type="term" value="C:microvillus"/>
    <property type="evidence" value="ECO:0007669"/>
    <property type="project" value="TreeGrafter"/>
</dbReference>
<dbReference type="SMART" id="SM00242">
    <property type="entry name" value="MYSc"/>
    <property type="match status" value="1"/>
</dbReference>
<keyword evidence="5 9" id="KW-0518">Myosin</keyword>
<dbReference type="GO" id="GO:0005886">
    <property type="term" value="C:plasma membrane"/>
    <property type="evidence" value="ECO:0007669"/>
    <property type="project" value="TreeGrafter"/>
</dbReference>
<protein>
    <submittedName>
        <fullName evidence="10">MYO1</fullName>
    </submittedName>
</protein>
<dbReference type="InterPro" id="IPR036961">
    <property type="entry name" value="Kinesin_motor_dom_sf"/>
</dbReference>
<evidence type="ECO:0000313" key="11">
    <source>
        <dbReference type="Proteomes" id="UP000675881"/>
    </source>
</evidence>
<dbReference type="PRINTS" id="PR00193">
    <property type="entry name" value="MYOSINHEAVY"/>
</dbReference>
<evidence type="ECO:0000256" key="9">
    <source>
        <dbReference type="PROSITE-ProRule" id="PRU00782"/>
    </source>
</evidence>
<dbReference type="PANTHER" id="PTHR13140:SF729">
    <property type="entry name" value="UNCONVENTIONAL MYOSIN-IE"/>
    <property type="match status" value="1"/>
</dbReference>